<evidence type="ECO:0000313" key="4">
    <source>
        <dbReference type="Proteomes" id="UP000238442"/>
    </source>
</evidence>
<feature type="chain" id="PRO_5015490131" description="HYR-like domain-containing protein" evidence="1">
    <location>
        <begin position="24"/>
        <end position="1191"/>
    </location>
</feature>
<protein>
    <recommendedName>
        <fullName evidence="2">HYR-like domain-containing protein</fullName>
    </recommendedName>
</protein>
<keyword evidence="1" id="KW-0732">Signal</keyword>
<feature type="domain" description="HYR-like" evidence="2">
    <location>
        <begin position="683"/>
        <end position="756"/>
    </location>
</feature>
<dbReference type="RefSeq" id="WP_105216400.1">
    <property type="nucleotide sequence ID" value="NZ_CP027062.1"/>
</dbReference>
<gene>
    <name evidence="3" type="ORF">C5O00_08210</name>
</gene>
<feature type="domain" description="HYR-like" evidence="2">
    <location>
        <begin position="604"/>
        <end position="674"/>
    </location>
</feature>
<dbReference type="OrthoDB" id="607469at2"/>
<dbReference type="Pfam" id="PF23237">
    <property type="entry name" value="HYR_4C"/>
    <property type="match status" value="3"/>
</dbReference>
<organism evidence="3 4">
    <name type="scientific">Pukyongia salina</name>
    <dbReference type="NCBI Taxonomy" id="2094025"/>
    <lineage>
        <taxon>Bacteria</taxon>
        <taxon>Pseudomonadati</taxon>
        <taxon>Bacteroidota</taxon>
        <taxon>Flavobacteriia</taxon>
        <taxon>Flavobacteriales</taxon>
        <taxon>Flavobacteriaceae</taxon>
        <taxon>Pukyongia</taxon>
    </lineage>
</organism>
<evidence type="ECO:0000259" key="2">
    <source>
        <dbReference type="Pfam" id="PF23237"/>
    </source>
</evidence>
<dbReference type="Pfam" id="PF13585">
    <property type="entry name" value="CHU_C"/>
    <property type="match status" value="1"/>
</dbReference>
<name>A0A2S0HWX4_9FLAO</name>
<dbReference type="KEGG" id="aue:C5O00_08210"/>
<sequence length="1191" mass="128849">MNRKTTYLVISLFTSFFALQAQIQEPFAVRYSQTLNGDFTIIANNVISRTATGNYNGPGNNHDFQNNVYVDIDSDPTTFNSSQANFTNPTSNGACVTIFRAFLYWAAVDVEQPNGSDNQPNWNFDDVKLMLPGETTYSTITADDVIFRGRTTHFSNDPYICMKDITSQVLALPNKFGTYTVANVEAAEGTVAHDPMVGTTGGWQIVFVYESPGLPAKNITLNDGYAHVTNIINNMDINFSGFQTTPVGNVNAKLLFGALEGDRGLSGDRLRILDASNNFVDLTAPQRTANNFFNSRITVGNGNFVDRSPASTNTLGFDASVFDLDNTGNSIITNNQTSATVRISSQNEVYGIYLLGLAVEVYSPSLDPLVIAQTSGANPANPGDTLGFSFTFENTGNDDAINTTLSTVIPPQASLLPITNLPNGVTYNYNPPTGDLVFTVANGFLDVGDPPISIDMELEVNDECYFLETDCTLSFDLQFTATYSGAQNPNLITSISTSDPMSCTALPYTVNINQPIVNWLTPAGALDVTLDCDDTTGLSQAQSLEPVPDKCTFTLNKTSGPFVPGSCPSTGTYTNTWNFTDACGVTIANYVQVITIADNEDPTASNPPAINVQCVADIPAPDPAVVTDEADNCSTPTVAFVSDVSDNQSCPETVTRTYSVTDACGNSINVTQQIVILDDILPTASNPVTIQVSCITDVPAPDPAVVTDEADNCSTPVVAFVSESSDNQSCPETISRIYSVTDACGNSINVTHLIQVQDDILPTASDPAPIQVSCITDVPAPDPAVVTDEADNCSTPVVAFVMDSSDNQSCPETISRIYSVTDTCGNSIQVTQQIVVQDDILPTASNPSPITVECYGDIPIPDIGVVTDAADNCSVPIVAFVEDVSDNGLCPEIITRSYSVTDTCGNRIIVEQQITVRDETPPQLSSSLEPEITVGCDEMPDVPDLTFTDNCSTNLLIEYDEEIINLNELDYNIIRTWFVTDECDNRSDYTQLVMVRPELESDSVSLNICPEDDPVNLEGLIENTANLNGTWESEYLDQLDGTVFDPSGFEFGEYSFKYTYTENDCEWSTNIELSINESCINFPCIQSKDDIEISKLVSANNDGINDFFEVTYALDPNSNEPCDISVSVEIFNRWGARVFKDDNYNNDWYGVAPSGAFGDATLLPTGTYYYLVTLNNSGFDPIQGFILLGTE</sequence>
<proteinExistence type="predicted"/>
<reference evidence="3 4" key="1">
    <citation type="submission" date="2018-02" db="EMBL/GenBank/DDBJ databases">
        <title>Genomic analysis of the strain RR4-38 isolated from a seawater recirculating aquaculture system.</title>
        <authorList>
            <person name="Kim Y.-S."/>
            <person name="Jang Y.H."/>
            <person name="Kim K.-H."/>
        </authorList>
    </citation>
    <scope>NUCLEOTIDE SEQUENCE [LARGE SCALE GENOMIC DNA]</scope>
    <source>
        <strain evidence="3 4">RR4-38</strain>
    </source>
</reference>
<feature type="domain" description="HYR-like" evidence="2">
    <location>
        <begin position="763"/>
        <end position="833"/>
    </location>
</feature>
<dbReference type="AlphaFoldDB" id="A0A2S0HWX4"/>
<keyword evidence="4" id="KW-1185">Reference proteome</keyword>
<feature type="signal peptide" evidence="1">
    <location>
        <begin position="1"/>
        <end position="23"/>
    </location>
</feature>
<evidence type="ECO:0000313" key="3">
    <source>
        <dbReference type="EMBL" id="AVI51159.1"/>
    </source>
</evidence>
<evidence type="ECO:0000256" key="1">
    <source>
        <dbReference type="SAM" id="SignalP"/>
    </source>
</evidence>
<dbReference type="InterPro" id="IPR057078">
    <property type="entry name" value="HYR-4C"/>
</dbReference>
<dbReference type="Proteomes" id="UP000238442">
    <property type="component" value="Chromosome"/>
</dbReference>
<dbReference type="EMBL" id="CP027062">
    <property type="protein sequence ID" value="AVI51159.1"/>
    <property type="molecule type" value="Genomic_DNA"/>
</dbReference>
<accession>A0A2S0HWX4</accession>